<dbReference type="EMBL" id="MCFH01000002">
    <property type="protein sequence ID" value="ORX59956.1"/>
    <property type="molecule type" value="Genomic_DNA"/>
</dbReference>
<organism evidence="4 5">
    <name type="scientific">Piromyces finnis</name>
    <dbReference type="NCBI Taxonomy" id="1754191"/>
    <lineage>
        <taxon>Eukaryota</taxon>
        <taxon>Fungi</taxon>
        <taxon>Fungi incertae sedis</taxon>
        <taxon>Chytridiomycota</taxon>
        <taxon>Chytridiomycota incertae sedis</taxon>
        <taxon>Neocallimastigomycetes</taxon>
        <taxon>Neocallimastigales</taxon>
        <taxon>Neocallimastigaceae</taxon>
        <taxon>Piromyces</taxon>
    </lineage>
</organism>
<gene>
    <name evidence="4" type="ORF">BCR36DRAFT_48612</name>
</gene>
<dbReference type="PANTHER" id="PTHR11079">
    <property type="entry name" value="CYTOSINE DEAMINASE FAMILY MEMBER"/>
    <property type="match status" value="1"/>
</dbReference>
<dbReference type="SUPFAM" id="SSF53927">
    <property type="entry name" value="Cytidine deaminase-like"/>
    <property type="match status" value="1"/>
</dbReference>
<name>A0A1Y1VM02_9FUNG</name>
<dbReference type="GO" id="GO:0005634">
    <property type="term" value="C:nucleus"/>
    <property type="evidence" value="ECO:0007669"/>
    <property type="project" value="TreeGrafter"/>
</dbReference>
<evidence type="ECO:0000256" key="1">
    <source>
        <dbReference type="ARBA" id="ARBA00022694"/>
    </source>
</evidence>
<dbReference type="GO" id="GO:0008033">
    <property type="term" value="P:tRNA processing"/>
    <property type="evidence" value="ECO:0007669"/>
    <property type="project" value="UniProtKB-KW"/>
</dbReference>
<dbReference type="AlphaFoldDB" id="A0A1Y1VM02"/>
<reference evidence="4 5" key="2">
    <citation type="submission" date="2016-08" db="EMBL/GenBank/DDBJ databases">
        <title>Pervasive Adenine N6-methylation of Active Genes in Fungi.</title>
        <authorList>
            <consortium name="DOE Joint Genome Institute"/>
            <person name="Mondo S.J."/>
            <person name="Dannebaum R.O."/>
            <person name="Kuo R.C."/>
            <person name="Labutti K."/>
            <person name="Haridas S."/>
            <person name="Kuo A."/>
            <person name="Salamov A."/>
            <person name="Ahrendt S.R."/>
            <person name="Lipzen A."/>
            <person name="Sullivan W."/>
            <person name="Andreopoulos W.B."/>
            <person name="Clum A."/>
            <person name="Lindquist E."/>
            <person name="Daum C."/>
            <person name="Ramamoorthy G.K."/>
            <person name="Gryganskyi A."/>
            <person name="Culley D."/>
            <person name="Magnuson J.K."/>
            <person name="James T.Y."/>
            <person name="O'Malley M.A."/>
            <person name="Stajich J.E."/>
            <person name="Spatafora J.W."/>
            <person name="Visel A."/>
            <person name="Grigoriev I.V."/>
        </authorList>
    </citation>
    <scope>NUCLEOTIDE SEQUENCE [LARGE SCALE GENOMIC DNA]</scope>
    <source>
        <strain evidence="5">finn</strain>
    </source>
</reference>
<accession>A0A1Y1VM02</accession>
<sequence>MEIKDIEYEPLLPIEFTRPLETIDICIASIEPKKTNDILKILTSKLSLNDMNIGHLKRIKKSEKHDKLLDVIINVSTDTTKTETELKEIFKNNNINEDAIKDFRLCKASKHPAYTKSQFSEWKNVWPMIFKDHDSQHNLKLSDEDIQNIKKWCSVALKKAEEDKQKNPDNKYNNCTVIVNPTSQEALAIETDNRIKANHPLKHSVMECIKTISDIHNGKDHINIETGDSINKKRKLNEEIDSSQPYLCSNYDLFTIKEPCIMCCMALVHSRIGRVFYIEKNDRDGGLESIHQIHIQPELNHHFQVFKITLK</sequence>
<evidence type="ECO:0000256" key="2">
    <source>
        <dbReference type="ARBA" id="ARBA00038160"/>
    </source>
</evidence>
<dbReference type="InterPro" id="IPR002125">
    <property type="entry name" value="CMP_dCMP_dom"/>
</dbReference>
<reference evidence="4 5" key="1">
    <citation type="submission" date="2016-08" db="EMBL/GenBank/DDBJ databases">
        <title>Genomes of anaerobic fungi encode conserved fungal cellulosomes for biomass hydrolysis.</title>
        <authorList>
            <consortium name="DOE Joint Genome Institute"/>
            <person name="Haitjema C.H."/>
            <person name="Gilmore S.P."/>
            <person name="Henske J.K."/>
            <person name="Solomon K.V."/>
            <person name="De Groot R."/>
            <person name="Kuo A."/>
            <person name="Mondo S.J."/>
            <person name="Salamov A.A."/>
            <person name="Labutti K."/>
            <person name="Zhao Z."/>
            <person name="Chiniquy J."/>
            <person name="Barry K."/>
            <person name="Brewer H.M."/>
            <person name="Purvine S.O."/>
            <person name="Wright A.T."/>
            <person name="Boxma B."/>
            <person name="Van Alen T."/>
            <person name="Hackstein J.H."/>
            <person name="Baker S.E."/>
            <person name="Grigoriev I.V."/>
            <person name="O'Malley M.A."/>
        </authorList>
    </citation>
    <scope>NUCLEOTIDE SEQUENCE [LARGE SCALE GENOMIC DNA]</scope>
    <source>
        <strain evidence="5">finn</strain>
    </source>
</reference>
<keyword evidence="5" id="KW-1185">Reference proteome</keyword>
<comment type="caution">
    <text evidence="4">The sequence shown here is derived from an EMBL/GenBank/DDBJ whole genome shotgun (WGS) entry which is preliminary data.</text>
</comment>
<dbReference type="PROSITE" id="PS51747">
    <property type="entry name" value="CYT_DCMP_DEAMINASES_2"/>
    <property type="match status" value="1"/>
</dbReference>
<protein>
    <submittedName>
        <fullName evidence="4">Cytidine deaminase-like protein</fullName>
    </submittedName>
</protein>
<evidence type="ECO:0000259" key="3">
    <source>
        <dbReference type="PROSITE" id="PS51747"/>
    </source>
</evidence>
<keyword evidence="1" id="KW-0819">tRNA processing</keyword>
<dbReference type="GO" id="GO:0005737">
    <property type="term" value="C:cytoplasm"/>
    <property type="evidence" value="ECO:0007669"/>
    <property type="project" value="TreeGrafter"/>
</dbReference>
<feature type="domain" description="CMP/dCMP-type deaminase" evidence="3">
    <location>
        <begin position="181"/>
        <end position="306"/>
    </location>
</feature>
<dbReference type="Gene3D" id="3.40.140.10">
    <property type="entry name" value="Cytidine Deaminase, domain 2"/>
    <property type="match status" value="1"/>
</dbReference>
<dbReference type="Pfam" id="PF00383">
    <property type="entry name" value="dCMP_cyt_deam_1"/>
    <property type="match status" value="1"/>
</dbReference>
<dbReference type="Proteomes" id="UP000193719">
    <property type="component" value="Unassembled WGS sequence"/>
</dbReference>
<proteinExistence type="inferred from homology"/>
<dbReference type="InterPro" id="IPR016193">
    <property type="entry name" value="Cytidine_deaminase-like"/>
</dbReference>
<evidence type="ECO:0000313" key="5">
    <source>
        <dbReference type="Proteomes" id="UP000193719"/>
    </source>
</evidence>
<evidence type="ECO:0000313" key="4">
    <source>
        <dbReference type="EMBL" id="ORX59956.1"/>
    </source>
</evidence>
<dbReference type="PANTHER" id="PTHR11079:SF156">
    <property type="entry name" value="INACTIVE TRNA-SPECIFIC ADENOSINE DEAMINASE-LIKE PROTEIN 3-RELATED"/>
    <property type="match status" value="1"/>
</dbReference>
<comment type="similarity">
    <text evidence="2">Belongs to the cytidine and deoxycytidylate deaminase family. ADAT3 subfamily.</text>
</comment>
<dbReference type="GO" id="GO:0052717">
    <property type="term" value="F:tRNA-specific adenosine-34 deaminase activity"/>
    <property type="evidence" value="ECO:0007669"/>
    <property type="project" value="TreeGrafter"/>
</dbReference>
<dbReference type="STRING" id="1754191.A0A1Y1VM02"/>
<dbReference type="CDD" id="cd01285">
    <property type="entry name" value="nucleoside_deaminase"/>
    <property type="match status" value="1"/>
</dbReference>
<dbReference type="OrthoDB" id="3180714at2759"/>